<accession>A0A075BEF7</accession>
<dbReference type="GeneID" id="22276608"/>
<dbReference type="PROSITE" id="PS51257">
    <property type="entry name" value="PROKAR_LIPOPROTEIN"/>
    <property type="match status" value="1"/>
</dbReference>
<organism evidence="1 2">
    <name type="scientific">Staphylococcus phage Team1</name>
    <dbReference type="NCBI Taxonomy" id="1262512"/>
    <lineage>
        <taxon>Viruses</taxon>
        <taxon>Duplodnaviria</taxon>
        <taxon>Heunggongvirae</taxon>
        <taxon>Uroviricota</taxon>
        <taxon>Caudoviricetes</taxon>
        <taxon>Herelleviridae</taxon>
        <taxon>Twortvirinae</taxon>
        <taxon>Kayvirus</taxon>
        <taxon>Kayvirus G1</taxon>
    </lineage>
</organism>
<evidence type="ECO:0000313" key="2">
    <source>
        <dbReference type="Proteomes" id="UP000028568"/>
    </source>
</evidence>
<dbReference type="Proteomes" id="UP000028568">
    <property type="component" value="Segment"/>
</dbReference>
<dbReference type="KEGG" id="vg:22276608"/>
<name>A0A075BEF7_9CAUD</name>
<proteinExistence type="predicted"/>
<sequence>MKKLIVLLTITISLLLGGCSPDNHEGKVVGVGEYREPTTYIKSGSVTVPVIGEMKYYVDLETDKGEDRVYLNKEVYHKFDKGDDFSNVGEKVYKNDELIYKGD</sequence>
<evidence type="ECO:0000313" key="1">
    <source>
        <dbReference type="EMBL" id="AFX93462.1"/>
    </source>
</evidence>
<protein>
    <recommendedName>
        <fullName evidence="3">Lipoprotein</fullName>
    </recommendedName>
</protein>
<reference evidence="1 2" key="1">
    <citation type="journal article" date="2014" name="PLoS ONE">
        <title>Improving the Safety of Staphylococcus aureus Polyvalent Phages by Their Production on a Staphylococcus xylosus Strain.</title>
        <authorList>
            <person name="El Haddad L."/>
            <person name="Ben Abdallah N."/>
            <person name="Plante P.L."/>
            <person name="Dumaresq J."/>
            <person name="Katsarava R."/>
            <person name="Labrie S."/>
            <person name="Corbeil J."/>
            <person name="St-Gelais D."/>
            <person name="Moineau S."/>
        </authorList>
    </citation>
    <scope>NUCLEOTIDE SEQUENCE [LARGE SCALE GENOMIC DNA]</scope>
</reference>
<dbReference type="EMBL" id="KC012913">
    <property type="protein sequence ID" value="AFX93462.1"/>
    <property type="molecule type" value="Genomic_DNA"/>
</dbReference>
<evidence type="ECO:0008006" key="3">
    <source>
        <dbReference type="Google" id="ProtNLM"/>
    </source>
</evidence>
<dbReference type="RefSeq" id="YP_009098345.1">
    <property type="nucleotide sequence ID" value="NC_025417.1"/>
</dbReference>